<sequence length="11" mass="1522">MLNFRIWEAWR</sequence>
<organism evidence="1">
    <name type="scientific">Arundo donax</name>
    <name type="common">Giant reed</name>
    <name type="synonym">Donax arundinaceus</name>
    <dbReference type="NCBI Taxonomy" id="35708"/>
    <lineage>
        <taxon>Eukaryota</taxon>
        <taxon>Viridiplantae</taxon>
        <taxon>Streptophyta</taxon>
        <taxon>Embryophyta</taxon>
        <taxon>Tracheophyta</taxon>
        <taxon>Spermatophyta</taxon>
        <taxon>Magnoliopsida</taxon>
        <taxon>Liliopsida</taxon>
        <taxon>Poales</taxon>
        <taxon>Poaceae</taxon>
        <taxon>PACMAD clade</taxon>
        <taxon>Arundinoideae</taxon>
        <taxon>Arundineae</taxon>
        <taxon>Arundo</taxon>
    </lineage>
</organism>
<protein>
    <submittedName>
        <fullName evidence="1">Uncharacterized protein</fullName>
    </submittedName>
</protein>
<evidence type="ECO:0000313" key="1">
    <source>
        <dbReference type="EMBL" id="JAD68771.1"/>
    </source>
</evidence>
<accession>A0A0A9BZM1</accession>
<name>A0A0A9BZM1_ARUDO</name>
<reference evidence="1" key="1">
    <citation type="submission" date="2014-09" db="EMBL/GenBank/DDBJ databases">
        <authorList>
            <person name="Magalhaes I.L.F."/>
            <person name="Oliveira U."/>
            <person name="Santos F.R."/>
            <person name="Vidigal T.H.D.A."/>
            <person name="Brescovit A.D."/>
            <person name="Santos A.J."/>
        </authorList>
    </citation>
    <scope>NUCLEOTIDE SEQUENCE</scope>
    <source>
        <tissue evidence="1">Shoot tissue taken approximately 20 cm above the soil surface</tissue>
    </source>
</reference>
<dbReference type="EMBL" id="GBRH01229124">
    <property type="protein sequence ID" value="JAD68771.1"/>
    <property type="molecule type" value="Transcribed_RNA"/>
</dbReference>
<proteinExistence type="predicted"/>
<reference evidence="1" key="2">
    <citation type="journal article" date="2015" name="Data Brief">
        <title>Shoot transcriptome of the giant reed, Arundo donax.</title>
        <authorList>
            <person name="Barrero R.A."/>
            <person name="Guerrero F.D."/>
            <person name="Moolhuijzen P."/>
            <person name="Goolsby J.A."/>
            <person name="Tidwell J."/>
            <person name="Bellgard S.E."/>
            <person name="Bellgard M.I."/>
        </authorList>
    </citation>
    <scope>NUCLEOTIDE SEQUENCE</scope>
    <source>
        <tissue evidence="1">Shoot tissue taken approximately 20 cm above the soil surface</tissue>
    </source>
</reference>